<dbReference type="Proteomes" id="UP001469553">
    <property type="component" value="Unassembled WGS sequence"/>
</dbReference>
<comment type="caution">
    <text evidence="2">The sequence shown here is derived from an EMBL/GenBank/DDBJ whole genome shotgun (WGS) entry which is preliminary data.</text>
</comment>
<evidence type="ECO:0000313" key="2">
    <source>
        <dbReference type="EMBL" id="MEQ2285268.1"/>
    </source>
</evidence>
<reference evidence="2 3" key="1">
    <citation type="submission" date="2021-06" db="EMBL/GenBank/DDBJ databases">
        <authorList>
            <person name="Palmer J.M."/>
        </authorList>
    </citation>
    <scope>NUCLEOTIDE SEQUENCE [LARGE SCALE GENOMIC DNA]</scope>
    <source>
        <strain evidence="2 3">AS_MEX2019</strain>
        <tissue evidence="2">Muscle</tissue>
    </source>
</reference>
<accession>A0ABV0XUT8</accession>
<feature type="region of interest" description="Disordered" evidence="1">
    <location>
        <begin position="15"/>
        <end position="37"/>
    </location>
</feature>
<sequence length="139" mass="15316">MATFKVSYPELTARSSLASRGTQQTSAPSSVNTEMKRQSVQNLGENGVRSFLFGAKSVKLECKDPKVVGKDIFMFYSELYSTKYSEIDCNTLFNDISTLIPKIETTFKEDCDADLIIEELDAAIMKMASNKSPGSDGLC</sequence>
<dbReference type="EMBL" id="JAHRIP010012931">
    <property type="protein sequence ID" value="MEQ2285268.1"/>
    <property type="molecule type" value="Genomic_DNA"/>
</dbReference>
<keyword evidence="3" id="KW-1185">Reference proteome</keyword>
<evidence type="ECO:0000256" key="1">
    <source>
        <dbReference type="SAM" id="MobiDB-lite"/>
    </source>
</evidence>
<protein>
    <submittedName>
        <fullName evidence="2">Uncharacterized protein</fullName>
    </submittedName>
</protein>
<name>A0ABV0XUT8_9TELE</name>
<organism evidence="2 3">
    <name type="scientific">Ameca splendens</name>
    <dbReference type="NCBI Taxonomy" id="208324"/>
    <lineage>
        <taxon>Eukaryota</taxon>
        <taxon>Metazoa</taxon>
        <taxon>Chordata</taxon>
        <taxon>Craniata</taxon>
        <taxon>Vertebrata</taxon>
        <taxon>Euteleostomi</taxon>
        <taxon>Actinopterygii</taxon>
        <taxon>Neopterygii</taxon>
        <taxon>Teleostei</taxon>
        <taxon>Neoteleostei</taxon>
        <taxon>Acanthomorphata</taxon>
        <taxon>Ovalentaria</taxon>
        <taxon>Atherinomorphae</taxon>
        <taxon>Cyprinodontiformes</taxon>
        <taxon>Goodeidae</taxon>
        <taxon>Ameca</taxon>
    </lineage>
</organism>
<proteinExistence type="predicted"/>
<evidence type="ECO:0000313" key="3">
    <source>
        <dbReference type="Proteomes" id="UP001469553"/>
    </source>
</evidence>
<gene>
    <name evidence="2" type="ORF">AMECASPLE_030065</name>
</gene>